<dbReference type="PANTHER" id="PTHR43265">
    <property type="entry name" value="ESTERASE ESTD"/>
    <property type="match status" value="1"/>
</dbReference>
<dbReference type="InterPro" id="IPR053145">
    <property type="entry name" value="AB_hydrolase_Est10"/>
</dbReference>
<dbReference type="EMBL" id="FUXU01000069">
    <property type="protein sequence ID" value="SKA63701.1"/>
    <property type="molecule type" value="Genomic_DNA"/>
</dbReference>
<keyword evidence="2" id="KW-0645">Protease</keyword>
<dbReference type="Pfam" id="PF12146">
    <property type="entry name" value="Hydrolase_4"/>
    <property type="match status" value="1"/>
</dbReference>
<dbReference type="AlphaFoldDB" id="A0A1T4VGP4"/>
<dbReference type="InterPro" id="IPR022742">
    <property type="entry name" value="Hydrolase_4"/>
</dbReference>
<keyword evidence="3" id="KW-1185">Reference proteome</keyword>
<dbReference type="OrthoDB" id="5918954at2"/>
<dbReference type="InterPro" id="IPR029058">
    <property type="entry name" value="AB_hydrolase_fold"/>
</dbReference>
<evidence type="ECO:0000313" key="2">
    <source>
        <dbReference type="EMBL" id="SKA63701.1"/>
    </source>
</evidence>
<organism evidence="2 3">
    <name type="scientific">Enterovibrio nigricans DSM 22720</name>
    <dbReference type="NCBI Taxonomy" id="1121868"/>
    <lineage>
        <taxon>Bacteria</taxon>
        <taxon>Pseudomonadati</taxon>
        <taxon>Pseudomonadota</taxon>
        <taxon>Gammaproteobacteria</taxon>
        <taxon>Vibrionales</taxon>
        <taxon>Vibrionaceae</taxon>
        <taxon>Enterovibrio</taxon>
    </lineage>
</organism>
<protein>
    <submittedName>
        <fullName evidence="2">Serine aminopeptidase, S33</fullName>
    </submittedName>
</protein>
<name>A0A1T4VGP4_9GAMM</name>
<keyword evidence="2" id="KW-0031">Aminopeptidase</keyword>
<dbReference type="GO" id="GO:0052689">
    <property type="term" value="F:carboxylic ester hydrolase activity"/>
    <property type="evidence" value="ECO:0007669"/>
    <property type="project" value="TreeGrafter"/>
</dbReference>
<dbReference type="GO" id="GO:0004177">
    <property type="term" value="F:aminopeptidase activity"/>
    <property type="evidence" value="ECO:0007669"/>
    <property type="project" value="UniProtKB-KW"/>
</dbReference>
<keyword evidence="2" id="KW-0378">Hydrolase</keyword>
<reference evidence="3" key="1">
    <citation type="submission" date="2017-02" db="EMBL/GenBank/DDBJ databases">
        <authorList>
            <person name="Varghese N."/>
            <person name="Submissions S."/>
        </authorList>
    </citation>
    <scope>NUCLEOTIDE SEQUENCE [LARGE SCALE GENOMIC DNA]</scope>
    <source>
        <strain evidence="3">DSM 22720</strain>
    </source>
</reference>
<accession>A0A1T4VGP4</accession>
<evidence type="ECO:0000313" key="3">
    <source>
        <dbReference type="Proteomes" id="UP000190162"/>
    </source>
</evidence>
<dbReference type="Proteomes" id="UP000190162">
    <property type="component" value="Unassembled WGS sequence"/>
</dbReference>
<dbReference type="PANTHER" id="PTHR43265:SF1">
    <property type="entry name" value="ESTERASE ESTD"/>
    <property type="match status" value="1"/>
</dbReference>
<dbReference type="Gene3D" id="3.40.50.1820">
    <property type="entry name" value="alpha/beta hydrolase"/>
    <property type="match status" value="1"/>
</dbReference>
<gene>
    <name evidence="2" type="ORF">SAMN02745132_03780</name>
</gene>
<sequence length="191" mass="20940">MEHIYEMYDATMSNESEITIERAEGQISGSLLISENTINPAISIIISGSGPTDRNGNQSGLHNDSLKKISTRLFENGCATFRFDKRGIAQSVFPSLTESDLTIDVYVRDILAIAETLRHDYGFKNINLIGHSEGGIIALLAAQKMQVDKLVLLATPARPMSESLIQQYRERAPHLANDVEAALASIKNGHV</sequence>
<evidence type="ECO:0000259" key="1">
    <source>
        <dbReference type="Pfam" id="PF12146"/>
    </source>
</evidence>
<proteinExistence type="predicted"/>
<feature type="domain" description="Serine aminopeptidase S33" evidence="1">
    <location>
        <begin position="62"/>
        <end position="163"/>
    </location>
</feature>
<dbReference type="SUPFAM" id="SSF53474">
    <property type="entry name" value="alpha/beta-Hydrolases"/>
    <property type="match status" value="1"/>
</dbReference>